<protein>
    <recommendedName>
        <fullName evidence="3">UDP-N-acetylglucosamine 2-epimerase (non-hydrolyzing)</fullName>
        <ecNumber evidence="3">5.1.3.14</ecNumber>
    </recommendedName>
    <alternativeName>
        <fullName evidence="4">UDP-GlcNAc-2-epimerase</fullName>
    </alternativeName>
</protein>
<dbReference type="RefSeq" id="WP_091897852.1">
    <property type="nucleotide sequence ID" value="NZ_FOSJ01000027.1"/>
</dbReference>
<evidence type="ECO:0000256" key="3">
    <source>
        <dbReference type="ARBA" id="ARBA00038858"/>
    </source>
</evidence>
<gene>
    <name evidence="7" type="ORF">SAMN04488569_102715</name>
</gene>
<sequence>MDRKKIAVVFGTRPEAIKMAPVIKELEKNSNIFETQVIVTAQHREMLDQVLKVFEIEPTYDLDVMKKNQSLSDITINVMKGLEEIFLKELPDMVLVHGDTTTSFAAALAAYYQQIPIGHVEAGLRTYDKYFPFPEEANRQLIDNIADLFFVPTELTKKNLLNENKPEAKIYVTGNTAIDAIAHTKTLEVKHPLLDKITPEKKWILLTMHRRENHGEPMKNVFRAVRQIIDEHEDVAVVMPVHLSPVVQGIAKELLEDHERILLVEPLEVDLFHKVIARAHMVLTDSGGLQEEAPAFDIPVLVLRDKTERPEGLEAGTLKVVGTEQEMVFHSINDLLNDQKLYDKMSKAINPYGDGTASIEIVNILMKFFIDK</sequence>
<dbReference type="CDD" id="cd03786">
    <property type="entry name" value="GTB_UDP-GlcNAc_2-Epimerase"/>
    <property type="match status" value="1"/>
</dbReference>
<keyword evidence="8" id="KW-1185">Reference proteome</keyword>
<comment type="similarity">
    <text evidence="2 5">Belongs to the UDP-N-acetylglucosamine 2-epimerase family.</text>
</comment>
<evidence type="ECO:0000256" key="5">
    <source>
        <dbReference type="RuleBase" id="RU003513"/>
    </source>
</evidence>
<accession>A0A1I3Z0E4</accession>
<evidence type="ECO:0000259" key="6">
    <source>
        <dbReference type="Pfam" id="PF02350"/>
    </source>
</evidence>
<dbReference type="EMBL" id="FOSJ01000027">
    <property type="protein sequence ID" value="SFK37515.1"/>
    <property type="molecule type" value="Genomic_DNA"/>
</dbReference>
<dbReference type="PANTHER" id="PTHR43174:SF2">
    <property type="entry name" value="UDP-N-ACETYLGLUCOSAMINE 2-EPIMERASE"/>
    <property type="match status" value="1"/>
</dbReference>
<keyword evidence="1 5" id="KW-0413">Isomerase</keyword>
<dbReference type="Proteomes" id="UP000199589">
    <property type="component" value="Unassembled WGS sequence"/>
</dbReference>
<feature type="domain" description="UDP-N-acetylglucosamine 2-epimerase" evidence="6">
    <location>
        <begin position="29"/>
        <end position="365"/>
    </location>
</feature>
<dbReference type="InterPro" id="IPR029767">
    <property type="entry name" value="WecB-like"/>
</dbReference>
<dbReference type="PANTHER" id="PTHR43174">
    <property type="entry name" value="UDP-N-ACETYLGLUCOSAMINE 2-EPIMERASE"/>
    <property type="match status" value="1"/>
</dbReference>
<name>A0A1I3Z0E4_9LACT</name>
<dbReference type="AlphaFoldDB" id="A0A1I3Z0E4"/>
<dbReference type="FunFam" id="3.40.50.2000:FF:000043">
    <property type="entry name" value="UDP-N-acetylglucosamine 2-epimerase"/>
    <property type="match status" value="1"/>
</dbReference>
<dbReference type="GO" id="GO:0008761">
    <property type="term" value="F:UDP-N-acetylglucosamine 2-epimerase activity"/>
    <property type="evidence" value="ECO:0007669"/>
    <property type="project" value="UniProtKB-EC"/>
</dbReference>
<dbReference type="Pfam" id="PF02350">
    <property type="entry name" value="Epimerase_2"/>
    <property type="match status" value="1"/>
</dbReference>
<evidence type="ECO:0000313" key="8">
    <source>
        <dbReference type="Proteomes" id="UP000199589"/>
    </source>
</evidence>
<dbReference type="InterPro" id="IPR003331">
    <property type="entry name" value="UDP_GlcNAc_Epimerase_2_dom"/>
</dbReference>
<evidence type="ECO:0000256" key="4">
    <source>
        <dbReference type="ARBA" id="ARBA00079400"/>
    </source>
</evidence>
<proteinExistence type="inferred from homology"/>
<evidence type="ECO:0000256" key="2">
    <source>
        <dbReference type="ARBA" id="ARBA00038209"/>
    </source>
</evidence>
<reference evidence="8" key="1">
    <citation type="submission" date="2016-10" db="EMBL/GenBank/DDBJ databases">
        <authorList>
            <person name="Varghese N."/>
            <person name="Submissions S."/>
        </authorList>
    </citation>
    <scope>NUCLEOTIDE SEQUENCE [LARGE SCALE GENOMIC DNA]</scope>
    <source>
        <strain evidence="8">DSM 16108</strain>
    </source>
</reference>
<organism evidence="7 8">
    <name type="scientific">Marinilactibacillus piezotolerans</name>
    <dbReference type="NCBI Taxonomy" id="258723"/>
    <lineage>
        <taxon>Bacteria</taxon>
        <taxon>Bacillati</taxon>
        <taxon>Bacillota</taxon>
        <taxon>Bacilli</taxon>
        <taxon>Lactobacillales</taxon>
        <taxon>Carnobacteriaceae</taxon>
        <taxon>Marinilactibacillus</taxon>
    </lineage>
</organism>
<dbReference type="OrthoDB" id="9803238at2"/>
<dbReference type="STRING" id="258723.GCA_900169305_00722"/>
<dbReference type="EC" id="5.1.3.14" evidence="3"/>
<dbReference type="SUPFAM" id="SSF53756">
    <property type="entry name" value="UDP-Glycosyltransferase/glycogen phosphorylase"/>
    <property type="match status" value="1"/>
</dbReference>
<dbReference type="NCBIfam" id="TIGR00236">
    <property type="entry name" value="wecB"/>
    <property type="match status" value="1"/>
</dbReference>
<evidence type="ECO:0000313" key="7">
    <source>
        <dbReference type="EMBL" id="SFK37515.1"/>
    </source>
</evidence>
<dbReference type="Gene3D" id="3.40.50.2000">
    <property type="entry name" value="Glycogen Phosphorylase B"/>
    <property type="match status" value="2"/>
</dbReference>
<evidence type="ECO:0000256" key="1">
    <source>
        <dbReference type="ARBA" id="ARBA00023235"/>
    </source>
</evidence>